<evidence type="ECO:0000313" key="6">
    <source>
        <dbReference type="EMBL" id="ANF86289.1"/>
    </source>
</evidence>
<dbReference type="SUPFAM" id="SSF48498">
    <property type="entry name" value="Tetracyclin repressor-like, C-terminal domain"/>
    <property type="match status" value="1"/>
</dbReference>
<evidence type="ECO:0000256" key="1">
    <source>
        <dbReference type="ARBA" id="ARBA00023015"/>
    </source>
</evidence>
<evidence type="ECO:0000256" key="4">
    <source>
        <dbReference type="PROSITE-ProRule" id="PRU00335"/>
    </source>
</evidence>
<dbReference type="PATRIC" id="fig|219572.3.peg.2973"/>
<protein>
    <submittedName>
        <fullName evidence="6">TetR family transcriptional regulator</fullName>
    </submittedName>
</protein>
<dbReference type="PROSITE" id="PS50977">
    <property type="entry name" value="HTH_TETR_2"/>
    <property type="match status" value="1"/>
</dbReference>
<keyword evidence="1" id="KW-0805">Transcription regulation</keyword>
<dbReference type="Gene3D" id="1.10.10.60">
    <property type="entry name" value="Homeodomain-like"/>
    <property type="match status" value="1"/>
</dbReference>
<dbReference type="InterPro" id="IPR011075">
    <property type="entry name" value="TetR_C"/>
</dbReference>
<dbReference type="KEGG" id="panr:A7J50_2896"/>
<reference evidence="6 7" key="1">
    <citation type="submission" date="2016-05" db="EMBL/GenBank/DDBJ databases">
        <title>Complete genome sequence of Pseudomonas antarctica PAMC 27494.</title>
        <authorList>
            <person name="Lee J."/>
        </authorList>
    </citation>
    <scope>NUCLEOTIDE SEQUENCE [LARGE SCALE GENOMIC DNA]</scope>
    <source>
        <strain evidence="6 7">PAMC 27494</strain>
    </source>
</reference>
<feature type="DNA-binding region" description="H-T-H motif" evidence="4">
    <location>
        <begin position="41"/>
        <end position="60"/>
    </location>
</feature>
<dbReference type="PANTHER" id="PTHR47506:SF1">
    <property type="entry name" value="HTH-TYPE TRANSCRIPTIONAL REGULATOR YJDC"/>
    <property type="match status" value="1"/>
</dbReference>
<dbReference type="Pfam" id="PF16925">
    <property type="entry name" value="TetR_C_13"/>
    <property type="match status" value="1"/>
</dbReference>
<dbReference type="AlphaFoldDB" id="A0A172Z2S0"/>
<organism evidence="6 7">
    <name type="scientific">Pseudomonas antarctica</name>
    <dbReference type="NCBI Taxonomy" id="219572"/>
    <lineage>
        <taxon>Bacteria</taxon>
        <taxon>Pseudomonadati</taxon>
        <taxon>Pseudomonadota</taxon>
        <taxon>Gammaproteobacteria</taxon>
        <taxon>Pseudomonadales</taxon>
        <taxon>Pseudomonadaceae</taxon>
        <taxon>Pseudomonas</taxon>
    </lineage>
</organism>
<proteinExistence type="predicted"/>
<accession>A0A172Z2S0</accession>
<dbReference type="STRING" id="219572.A7J50_2896"/>
<feature type="domain" description="HTH tetR-type" evidence="5">
    <location>
        <begin position="18"/>
        <end position="78"/>
    </location>
</feature>
<dbReference type="Gene3D" id="1.10.357.10">
    <property type="entry name" value="Tetracycline Repressor, domain 2"/>
    <property type="match status" value="1"/>
</dbReference>
<evidence type="ECO:0000256" key="3">
    <source>
        <dbReference type="ARBA" id="ARBA00023163"/>
    </source>
</evidence>
<evidence type="ECO:0000313" key="7">
    <source>
        <dbReference type="Proteomes" id="UP000077829"/>
    </source>
</evidence>
<evidence type="ECO:0000256" key="2">
    <source>
        <dbReference type="ARBA" id="ARBA00023125"/>
    </source>
</evidence>
<evidence type="ECO:0000259" key="5">
    <source>
        <dbReference type="PROSITE" id="PS50977"/>
    </source>
</evidence>
<dbReference type="InterPro" id="IPR036271">
    <property type="entry name" value="Tet_transcr_reg_TetR-rel_C_sf"/>
</dbReference>
<dbReference type="EMBL" id="CP015600">
    <property type="protein sequence ID" value="ANF86289.1"/>
    <property type="molecule type" value="Genomic_DNA"/>
</dbReference>
<sequence>MVNNSSQMRAKTMARPRTFDESTVLTAVAEAFWTQGYEATSTRDLVNRTGLNQPSLYNAFGDKRSLYRRALVHYLECSVRDRIRRLEALPNAGMAITGFFAEVLSRTLNDPFHRGCLLVNSALEANAEDMDLRQAVAEEFDAIRSFFEGRLQAFRLQSVDSVEIDVKQGAHHLLSVLLGIRVLARINPDPACVTDAIGIAIKSLGLPPLALAMFTENHCTESI</sequence>
<keyword evidence="2 4" id="KW-0238">DNA-binding</keyword>
<dbReference type="GO" id="GO:0003677">
    <property type="term" value="F:DNA binding"/>
    <property type="evidence" value="ECO:0007669"/>
    <property type="project" value="UniProtKB-UniRule"/>
</dbReference>
<dbReference type="PANTHER" id="PTHR47506">
    <property type="entry name" value="TRANSCRIPTIONAL REGULATORY PROTEIN"/>
    <property type="match status" value="1"/>
</dbReference>
<keyword evidence="3" id="KW-0804">Transcription</keyword>
<dbReference type="PROSITE" id="PS01081">
    <property type="entry name" value="HTH_TETR_1"/>
    <property type="match status" value="1"/>
</dbReference>
<dbReference type="Proteomes" id="UP000077829">
    <property type="component" value="Chromosome"/>
</dbReference>
<dbReference type="RefSeq" id="WP_237140906.1">
    <property type="nucleotide sequence ID" value="NZ_CP015600.1"/>
</dbReference>
<dbReference type="InterPro" id="IPR001647">
    <property type="entry name" value="HTH_TetR"/>
</dbReference>
<name>A0A172Z2S0_9PSED</name>
<dbReference type="Pfam" id="PF00440">
    <property type="entry name" value="TetR_N"/>
    <property type="match status" value="1"/>
</dbReference>
<dbReference type="SUPFAM" id="SSF46689">
    <property type="entry name" value="Homeodomain-like"/>
    <property type="match status" value="1"/>
</dbReference>
<gene>
    <name evidence="6" type="ORF">A7J50_2896</name>
</gene>
<dbReference type="InterPro" id="IPR009057">
    <property type="entry name" value="Homeodomain-like_sf"/>
</dbReference>
<dbReference type="InterPro" id="IPR023772">
    <property type="entry name" value="DNA-bd_HTH_TetR-type_CS"/>
</dbReference>